<evidence type="ECO:0000256" key="4">
    <source>
        <dbReference type="ARBA" id="ARBA00022448"/>
    </source>
</evidence>
<evidence type="ECO:0000256" key="14">
    <source>
        <dbReference type="SAM" id="SignalP"/>
    </source>
</evidence>
<feature type="domain" description="Cytochrome c" evidence="15">
    <location>
        <begin position="29"/>
        <end position="109"/>
    </location>
</feature>
<keyword evidence="5 13" id="KW-0349">Heme</keyword>
<evidence type="ECO:0000256" key="11">
    <source>
        <dbReference type="ARBA" id="ARBA00031247"/>
    </source>
</evidence>
<dbReference type="Gene3D" id="1.10.760.10">
    <property type="entry name" value="Cytochrome c-like domain"/>
    <property type="match status" value="1"/>
</dbReference>
<dbReference type="InterPro" id="IPR036909">
    <property type="entry name" value="Cyt_c-like_dom_sf"/>
</dbReference>
<keyword evidence="14" id="KW-0732">Signal</keyword>
<keyword evidence="7" id="KW-0249">Electron transport</keyword>
<dbReference type="InterPro" id="IPR023655">
    <property type="entry name" value="Cyt_C6"/>
</dbReference>
<evidence type="ECO:0000256" key="13">
    <source>
        <dbReference type="PROSITE-ProRule" id="PRU00433"/>
    </source>
</evidence>
<evidence type="ECO:0000259" key="15">
    <source>
        <dbReference type="PROSITE" id="PS51007"/>
    </source>
</evidence>
<evidence type="ECO:0000256" key="5">
    <source>
        <dbReference type="ARBA" id="ARBA00022617"/>
    </source>
</evidence>
<dbReference type="PANTHER" id="PTHR34688">
    <property type="entry name" value="CYTOCHROME C6, CHLOROPLASTIC"/>
    <property type="match status" value="1"/>
</dbReference>
<evidence type="ECO:0000256" key="2">
    <source>
        <dbReference type="ARBA" id="ARBA00004456"/>
    </source>
</evidence>
<sequence length="114" mass="12213">MKFILSLFFSVVLVLFLGLQLVMGQDASVNLEAGEQVFTANCAGCHAGGNNLVVTDKTLKIDALQKYSKDSVDAIVTQVTNGNGGMPAFGNNLDDDQIQNVANYVLNQAKTNSW</sequence>
<accession>A0A1Z1MRA7</accession>
<feature type="chain" id="PRO_5039942116" description="Cytochrome c-553" evidence="14">
    <location>
        <begin position="25"/>
        <end position="114"/>
    </location>
</feature>
<dbReference type="EMBL" id="MF101453">
    <property type="protein sequence ID" value="ARW68618.1"/>
    <property type="molecule type" value="Genomic_DNA"/>
</dbReference>
<feature type="signal peptide" evidence="14">
    <location>
        <begin position="1"/>
        <end position="24"/>
    </location>
</feature>
<dbReference type="PRINTS" id="PR00605">
    <property type="entry name" value="CYTCHROMECIC"/>
</dbReference>
<gene>
    <name evidence="16" type="primary">petJ</name>
</gene>
<comment type="similarity">
    <text evidence="3">Belongs to the cytochrome c family. PetJ subfamily.</text>
</comment>
<name>A0A1Z1MRA7_9FLOR</name>
<evidence type="ECO:0000313" key="16">
    <source>
        <dbReference type="EMBL" id="ARW68618.1"/>
    </source>
</evidence>
<dbReference type="GO" id="GO:0009543">
    <property type="term" value="C:chloroplast thylakoid lumen"/>
    <property type="evidence" value="ECO:0007669"/>
    <property type="project" value="UniProtKB-SubCell"/>
</dbReference>
<evidence type="ECO:0000256" key="10">
    <source>
        <dbReference type="ARBA" id="ARBA00030448"/>
    </source>
</evidence>
<dbReference type="AlphaFoldDB" id="A0A1Z1MRA7"/>
<dbReference type="SUPFAM" id="SSF46626">
    <property type="entry name" value="Cytochrome c"/>
    <property type="match status" value="1"/>
</dbReference>
<keyword evidence="16" id="KW-0934">Plastid</keyword>
<organism evidence="16">
    <name type="scientific">Palisada sp</name>
    <dbReference type="NCBI Taxonomy" id="1955416"/>
    <lineage>
        <taxon>Eukaryota</taxon>
        <taxon>Rhodophyta</taxon>
        <taxon>Florideophyceae</taxon>
        <taxon>Rhodymeniophycidae</taxon>
        <taxon>Ceramiales</taxon>
        <taxon>Rhodomelaceae</taxon>
        <taxon>Laurencieae</taxon>
        <taxon>Palisada</taxon>
    </lineage>
</organism>
<dbReference type="PROSITE" id="PS51007">
    <property type="entry name" value="CYTC"/>
    <property type="match status" value="1"/>
</dbReference>
<dbReference type="Pfam" id="PF13442">
    <property type="entry name" value="Cytochrome_CBB3"/>
    <property type="match status" value="1"/>
</dbReference>
<evidence type="ECO:0000256" key="12">
    <source>
        <dbReference type="ARBA" id="ARBA00033211"/>
    </source>
</evidence>
<keyword evidence="4" id="KW-0813">Transport</keyword>
<comment type="subcellular location">
    <subcellularLocation>
        <location evidence="2">Plastid</location>
        <location evidence="2">Chloroplast thylakoid lumen</location>
    </subcellularLocation>
</comment>
<reference evidence="16" key="1">
    <citation type="journal article" date="2017" name="J. Phycol.">
        <title>Analysis of chloroplast genomes and a supermatrix inform reclassification of the Rhodomelaceae (Rhodophyta).</title>
        <authorList>
            <person name="Diaz-Tapia P."/>
            <person name="Maggs C.A."/>
            <person name="West J.A."/>
            <person name="Verbruggen H."/>
        </authorList>
    </citation>
    <scope>NUCLEOTIDE SEQUENCE</scope>
    <source>
        <strain evidence="16">PD1686</strain>
    </source>
</reference>
<keyword evidence="16" id="KW-0150">Chloroplast</keyword>
<dbReference type="InterPro" id="IPR009056">
    <property type="entry name" value="Cyt_c-like_dom"/>
</dbReference>
<keyword evidence="8 13" id="KW-0408">Iron</keyword>
<evidence type="ECO:0000256" key="9">
    <source>
        <dbReference type="ARBA" id="ARBA00023078"/>
    </source>
</evidence>
<protein>
    <recommendedName>
        <fullName evidence="12">Cytochrome c-553</fullName>
    </recommendedName>
    <alternativeName>
        <fullName evidence="11">Cytochrome c553</fullName>
    </alternativeName>
    <alternativeName>
        <fullName evidence="10">Soluble cytochrome f</fullName>
    </alternativeName>
</protein>
<evidence type="ECO:0000256" key="7">
    <source>
        <dbReference type="ARBA" id="ARBA00022982"/>
    </source>
</evidence>
<dbReference type="GO" id="GO:0005506">
    <property type="term" value="F:iron ion binding"/>
    <property type="evidence" value="ECO:0007669"/>
    <property type="project" value="InterPro"/>
</dbReference>
<dbReference type="InterPro" id="IPR008168">
    <property type="entry name" value="Cyt_C_IC"/>
</dbReference>
<comment type="function">
    <text evidence="1">Functions as an electron carrier between membrane-bound cytochrome b6-f and photosystem I in oxygenic photosynthesis.</text>
</comment>
<evidence type="ECO:0000256" key="1">
    <source>
        <dbReference type="ARBA" id="ARBA00002347"/>
    </source>
</evidence>
<geneLocation type="chloroplast" evidence="16"/>
<proteinExistence type="inferred from homology"/>
<evidence type="ECO:0000256" key="3">
    <source>
        <dbReference type="ARBA" id="ARBA00009650"/>
    </source>
</evidence>
<evidence type="ECO:0000256" key="8">
    <source>
        <dbReference type="ARBA" id="ARBA00023004"/>
    </source>
</evidence>
<dbReference type="GO" id="GO:0020037">
    <property type="term" value="F:heme binding"/>
    <property type="evidence" value="ECO:0007669"/>
    <property type="project" value="InterPro"/>
</dbReference>
<dbReference type="PANTHER" id="PTHR34688:SF2">
    <property type="entry name" value="CYTOCHROME C6, CHLOROPLASTIC"/>
    <property type="match status" value="1"/>
</dbReference>
<dbReference type="GO" id="GO:0009055">
    <property type="term" value="F:electron transfer activity"/>
    <property type="evidence" value="ECO:0007669"/>
    <property type="project" value="InterPro"/>
</dbReference>
<evidence type="ECO:0000256" key="6">
    <source>
        <dbReference type="ARBA" id="ARBA00022723"/>
    </source>
</evidence>
<keyword evidence="9" id="KW-0793">Thylakoid</keyword>
<keyword evidence="6 13" id="KW-0479">Metal-binding</keyword>